<reference evidence="1" key="2">
    <citation type="journal article" date="2018" name="Environ. Sci. Technol.">
        <title>The Toxicogenome of Hyalella azteca: A Model for Sediment Ecotoxicology and Evolutionary Toxicology.</title>
        <authorList>
            <person name="Poynton H.C."/>
            <person name="Hasenbein S."/>
            <person name="Benoit J.B."/>
            <person name="Sepulveda M.S."/>
            <person name="Poelchau M.F."/>
            <person name="Hughes D.S.T."/>
            <person name="Murali S.C."/>
            <person name="Chen S."/>
            <person name="Glastad K.M."/>
            <person name="Goodisman M.A.D."/>
            <person name="Werren J.H."/>
            <person name="Vineis J.H."/>
            <person name="Bowen J.L."/>
            <person name="Friedrich M."/>
            <person name="Jones J."/>
            <person name="Robertson H.M."/>
            <person name="Feyereisen R."/>
            <person name="Mechler-Hickson A."/>
            <person name="Mathers N."/>
            <person name="Lee C.E."/>
            <person name="Colbourne J.K."/>
            <person name="Biales A."/>
            <person name="Johnston J.S."/>
            <person name="Wellborn G.A."/>
            <person name="Rosendale A.J."/>
            <person name="Cridge A.G."/>
            <person name="Munoz-Torres M.C."/>
            <person name="Bain P.A."/>
            <person name="Manny A.R."/>
            <person name="Major K.M."/>
            <person name="Lambert F.N."/>
            <person name="Vulpe C.D."/>
            <person name="Tuck P."/>
            <person name="Blalock B.J."/>
            <person name="Lin Y.Y."/>
            <person name="Smith M.E."/>
            <person name="Ochoa-Acuna H."/>
            <person name="Chen M.M."/>
            <person name="Childers C.P."/>
            <person name="Qu J."/>
            <person name="Dugan S."/>
            <person name="Lee S.L."/>
            <person name="Chao H."/>
            <person name="Dinh H."/>
            <person name="Han Y."/>
            <person name="Doddapaneni H."/>
            <person name="Worley K.C."/>
            <person name="Muzny D.M."/>
            <person name="Gibbs R.A."/>
            <person name="Richards S."/>
        </authorList>
    </citation>
    <scope>NUCLEOTIDE SEQUENCE</scope>
    <source>
        <strain evidence="1">HAZT.00-mixed</strain>
        <tissue evidence="1">Whole organism</tissue>
    </source>
</reference>
<sequence>MRPVDRVTVLSFDEMKVNQIYSYDRGTDRIYDAH</sequence>
<organism evidence="1">
    <name type="scientific">Hyalella azteca</name>
    <name type="common">Amphipod</name>
    <dbReference type="NCBI Taxonomy" id="294128"/>
    <lineage>
        <taxon>Eukaryota</taxon>
        <taxon>Metazoa</taxon>
        <taxon>Ecdysozoa</taxon>
        <taxon>Arthropoda</taxon>
        <taxon>Crustacea</taxon>
        <taxon>Multicrustacea</taxon>
        <taxon>Malacostraca</taxon>
        <taxon>Eumalacostraca</taxon>
        <taxon>Peracarida</taxon>
        <taxon>Amphipoda</taxon>
        <taxon>Senticaudata</taxon>
        <taxon>Talitrida</taxon>
        <taxon>Talitroidea</taxon>
        <taxon>Hyalellidae</taxon>
        <taxon>Hyalella</taxon>
    </lineage>
</organism>
<accession>A0A6A0GYH4</accession>
<dbReference type="EMBL" id="JQDR03011464">
    <property type="protein sequence ID" value="KAA0192713.1"/>
    <property type="molecule type" value="Genomic_DNA"/>
</dbReference>
<dbReference type="AlphaFoldDB" id="A0A6A0GYH4"/>
<reference evidence="1" key="1">
    <citation type="submission" date="2014-08" db="EMBL/GenBank/DDBJ databases">
        <authorList>
            <person name="Murali S."/>
            <person name="Richards S."/>
            <person name="Bandaranaike D."/>
            <person name="Bellair M."/>
            <person name="Blankenburg K."/>
            <person name="Chao H."/>
            <person name="Dinh H."/>
            <person name="Doddapaneni H."/>
            <person name="Dugan-Rocha S."/>
            <person name="Elkadiri S."/>
            <person name="Gnanaolivu R."/>
            <person name="Hughes D."/>
            <person name="Lee S."/>
            <person name="Li M."/>
            <person name="Ming W."/>
            <person name="Munidasa M."/>
            <person name="Muniz J."/>
            <person name="Nguyen L."/>
            <person name="Osuji N."/>
            <person name="Pu L.-L."/>
            <person name="Puazo M."/>
            <person name="Skinner E."/>
            <person name="Qu C."/>
            <person name="Quiroz J."/>
            <person name="Raj R."/>
            <person name="Weissenberger G."/>
            <person name="Xin Y."/>
            <person name="Zou X."/>
            <person name="Han Y."/>
            <person name="Worley K."/>
            <person name="Muzny D."/>
            <person name="Gibbs R."/>
        </authorList>
    </citation>
    <scope>NUCLEOTIDE SEQUENCE</scope>
    <source>
        <strain evidence="1">HAZT.00-mixed</strain>
        <tissue evidence="1">Whole organism</tissue>
    </source>
</reference>
<comment type="caution">
    <text evidence="1">The sequence shown here is derived from an EMBL/GenBank/DDBJ whole genome shotgun (WGS) entry which is preliminary data.</text>
</comment>
<proteinExistence type="predicted"/>
<protein>
    <submittedName>
        <fullName evidence="1">Uncharacterized protein</fullName>
    </submittedName>
</protein>
<name>A0A6A0GYH4_HYAAZ</name>
<reference evidence="1" key="3">
    <citation type="submission" date="2019-06" db="EMBL/GenBank/DDBJ databases">
        <authorList>
            <person name="Poynton C."/>
            <person name="Hasenbein S."/>
            <person name="Benoit J.B."/>
            <person name="Sepulveda M.S."/>
            <person name="Poelchau M.F."/>
            <person name="Murali S.C."/>
            <person name="Chen S."/>
            <person name="Glastad K.M."/>
            <person name="Werren J.H."/>
            <person name="Vineis J.H."/>
            <person name="Bowen J.L."/>
            <person name="Friedrich M."/>
            <person name="Jones J."/>
            <person name="Robertson H.M."/>
            <person name="Feyereisen R."/>
            <person name="Mechler-Hickson A."/>
            <person name="Mathers N."/>
            <person name="Lee C.E."/>
            <person name="Colbourne J.K."/>
            <person name="Biales A."/>
            <person name="Johnston J.S."/>
            <person name="Wellborn G.A."/>
            <person name="Rosendale A.J."/>
            <person name="Cridge A.G."/>
            <person name="Munoz-Torres M.C."/>
            <person name="Bain P.A."/>
            <person name="Manny A.R."/>
            <person name="Major K.M."/>
            <person name="Lambert F.N."/>
            <person name="Vulpe C.D."/>
            <person name="Tuck P."/>
            <person name="Blalock B.J."/>
            <person name="Lin Y.-Y."/>
            <person name="Smith M.E."/>
            <person name="Ochoa-Acuna H."/>
            <person name="Chen M.-J.M."/>
            <person name="Childers C.P."/>
            <person name="Qu J."/>
            <person name="Dugan S."/>
            <person name="Lee S.L."/>
            <person name="Chao H."/>
            <person name="Dinh H."/>
            <person name="Han Y."/>
            <person name="Doddapaneni H."/>
            <person name="Worley K.C."/>
            <person name="Muzny D.M."/>
            <person name="Gibbs R.A."/>
            <person name="Richards S."/>
        </authorList>
    </citation>
    <scope>NUCLEOTIDE SEQUENCE</scope>
    <source>
        <strain evidence="1">HAZT.00-mixed</strain>
        <tissue evidence="1">Whole organism</tissue>
    </source>
</reference>
<dbReference type="Proteomes" id="UP000711488">
    <property type="component" value="Unassembled WGS sequence"/>
</dbReference>
<feature type="non-terminal residue" evidence="1">
    <location>
        <position position="34"/>
    </location>
</feature>
<evidence type="ECO:0000313" key="1">
    <source>
        <dbReference type="EMBL" id="KAA0192713.1"/>
    </source>
</evidence>
<gene>
    <name evidence="1" type="ORF">HAZT_HAZT012033</name>
</gene>